<evidence type="ECO:0000313" key="7">
    <source>
        <dbReference type="EMBL" id="KAK0145455.1"/>
    </source>
</evidence>
<evidence type="ECO:0000256" key="4">
    <source>
        <dbReference type="ARBA" id="ARBA00023125"/>
    </source>
</evidence>
<dbReference type="GO" id="GO:0003677">
    <property type="term" value="F:DNA binding"/>
    <property type="evidence" value="ECO:0007669"/>
    <property type="project" value="UniProtKB-KW"/>
</dbReference>
<evidence type="ECO:0000256" key="5">
    <source>
        <dbReference type="SAM" id="Coils"/>
    </source>
</evidence>
<keyword evidence="3" id="KW-0862">Zinc</keyword>
<sequence length="255" mass="28857">MLRMSFTETACSEQPITVLTASKLVHENRQKPFSLAEKHWQGAGMKRLCAPTAYLTFADILCGGPTTTEYLLTQFRSNPNLATSHYTKKVRQAVVIVNRCAYGTCKSDSRNPKSLKGGVILFPFPKPKTQEERCQQWIKQCGKPHSQLNTSKINKHTFVCSKREPPLPEHLDQLEGCLGRSREQKNKLEENNLKMALKETEVERLKAHINTLSHPNSFNTAQSPKCLNRLLGLCIHNLTNCAQYLAYQLIHAPLK</sequence>
<comment type="caution">
    <text evidence="7">The sequence shown here is derived from an EMBL/GenBank/DDBJ whole genome shotgun (WGS) entry which is preliminary data.</text>
</comment>
<dbReference type="InterPro" id="IPR006612">
    <property type="entry name" value="THAP_Znf"/>
</dbReference>
<gene>
    <name evidence="7" type="ORF">N1851_015643</name>
</gene>
<dbReference type="AlphaFoldDB" id="A0AA47MSN9"/>
<keyword evidence="8" id="KW-1185">Reference proteome</keyword>
<feature type="domain" description="THAP-type" evidence="6">
    <location>
        <begin position="100"/>
        <end position="162"/>
    </location>
</feature>
<keyword evidence="4" id="KW-0238">DNA-binding</keyword>
<dbReference type="Pfam" id="PF05485">
    <property type="entry name" value="THAP"/>
    <property type="match status" value="1"/>
</dbReference>
<reference evidence="7" key="1">
    <citation type="journal article" date="2023" name="Front. Mar. Sci.">
        <title>A new Merluccius polli reference genome to investigate the effects of global change in West African waters.</title>
        <authorList>
            <person name="Mateo J.L."/>
            <person name="Blanco-Fernandez C."/>
            <person name="Garcia-Vazquez E."/>
            <person name="Machado-Schiaffino G."/>
        </authorList>
    </citation>
    <scope>NUCLEOTIDE SEQUENCE</scope>
    <source>
        <strain evidence="7">C29</strain>
        <tissue evidence="7">Fin</tissue>
    </source>
</reference>
<accession>A0AA47MSN9</accession>
<protein>
    <recommendedName>
        <fullName evidence="6">THAP-type domain-containing protein</fullName>
    </recommendedName>
</protein>
<keyword evidence="5" id="KW-0175">Coiled coil</keyword>
<keyword evidence="2" id="KW-0863">Zinc-finger</keyword>
<evidence type="ECO:0000256" key="2">
    <source>
        <dbReference type="ARBA" id="ARBA00022771"/>
    </source>
</evidence>
<keyword evidence="1" id="KW-0479">Metal-binding</keyword>
<feature type="coiled-coil region" evidence="5">
    <location>
        <begin position="171"/>
        <end position="208"/>
    </location>
</feature>
<dbReference type="EMBL" id="JAOPHQ010002855">
    <property type="protein sequence ID" value="KAK0145455.1"/>
    <property type="molecule type" value="Genomic_DNA"/>
</dbReference>
<dbReference type="Proteomes" id="UP001174136">
    <property type="component" value="Unassembled WGS sequence"/>
</dbReference>
<proteinExistence type="predicted"/>
<evidence type="ECO:0000256" key="1">
    <source>
        <dbReference type="ARBA" id="ARBA00022723"/>
    </source>
</evidence>
<evidence type="ECO:0000256" key="3">
    <source>
        <dbReference type="ARBA" id="ARBA00022833"/>
    </source>
</evidence>
<evidence type="ECO:0000313" key="8">
    <source>
        <dbReference type="Proteomes" id="UP001174136"/>
    </source>
</evidence>
<dbReference type="SUPFAM" id="SSF57716">
    <property type="entry name" value="Glucocorticoid receptor-like (DNA-binding domain)"/>
    <property type="match status" value="1"/>
</dbReference>
<dbReference type="GO" id="GO:0008270">
    <property type="term" value="F:zinc ion binding"/>
    <property type="evidence" value="ECO:0007669"/>
    <property type="project" value="UniProtKB-KW"/>
</dbReference>
<organism evidence="7 8">
    <name type="scientific">Merluccius polli</name>
    <name type="common">Benguela hake</name>
    <name type="synonym">Merluccius cadenati</name>
    <dbReference type="NCBI Taxonomy" id="89951"/>
    <lineage>
        <taxon>Eukaryota</taxon>
        <taxon>Metazoa</taxon>
        <taxon>Chordata</taxon>
        <taxon>Craniata</taxon>
        <taxon>Vertebrata</taxon>
        <taxon>Euteleostomi</taxon>
        <taxon>Actinopterygii</taxon>
        <taxon>Neopterygii</taxon>
        <taxon>Teleostei</taxon>
        <taxon>Neoteleostei</taxon>
        <taxon>Acanthomorphata</taxon>
        <taxon>Zeiogadaria</taxon>
        <taxon>Gadariae</taxon>
        <taxon>Gadiformes</taxon>
        <taxon>Gadoidei</taxon>
        <taxon>Merlucciidae</taxon>
        <taxon>Merluccius</taxon>
    </lineage>
</organism>
<name>A0AA47MSN9_MERPO</name>
<evidence type="ECO:0000259" key="6">
    <source>
        <dbReference type="Pfam" id="PF05485"/>
    </source>
</evidence>